<name>A0ABD5WQQ1_9EURY</name>
<keyword evidence="3" id="KW-1185">Reference proteome</keyword>
<protein>
    <submittedName>
        <fullName evidence="2">Uncharacterized protein</fullName>
    </submittedName>
</protein>
<comment type="caution">
    <text evidence="2">The sequence shown here is derived from an EMBL/GenBank/DDBJ whole genome shotgun (WGS) entry which is preliminary data.</text>
</comment>
<reference evidence="2 3" key="1">
    <citation type="journal article" date="2019" name="Int. J. Syst. Evol. Microbiol.">
        <title>The Global Catalogue of Microorganisms (GCM) 10K type strain sequencing project: providing services to taxonomists for standard genome sequencing and annotation.</title>
        <authorList>
            <consortium name="The Broad Institute Genomics Platform"/>
            <consortium name="The Broad Institute Genome Sequencing Center for Infectious Disease"/>
            <person name="Wu L."/>
            <person name="Ma J."/>
        </authorList>
    </citation>
    <scope>NUCLEOTIDE SEQUENCE [LARGE SCALE GENOMIC DNA]</scope>
    <source>
        <strain evidence="2 3">DT72</strain>
    </source>
</reference>
<feature type="region of interest" description="Disordered" evidence="1">
    <location>
        <begin position="1"/>
        <end position="42"/>
    </location>
</feature>
<sequence>MVQQEHLVVGATGSVSKGRPLAVPRAGGLSTHGGRSAERSPVALGPLLGTTLARSALETVF</sequence>
<gene>
    <name evidence="2" type="ORF">ACFQJ6_16225</name>
</gene>
<dbReference type="RefSeq" id="WP_382210053.1">
    <property type="nucleotide sequence ID" value="NZ_JBHSZH010000005.1"/>
</dbReference>
<proteinExistence type="predicted"/>
<evidence type="ECO:0000256" key="1">
    <source>
        <dbReference type="SAM" id="MobiDB-lite"/>
    </source>
</evidence>
<evidence type="ECO:0000313" key="3">
    <source>
        <dbReference type="Proteomes" id="UP001596407"/>
    </source>
</evidence>
<dbReference type="AlphaFoldDB" id="A0ABD5WQQ1"/>
<organism evidence="2 3">
    <name type="scientific">Halorussus caseinilyticus</name>
    <dbReference type="NCBI Taxonomy" id="3034025"/>
    <lineage>
        <taxon>Archaea</taxon>
        <taxon>Methanobacteriati</taxon>
        <taxon>Methanobacteriota</taxon>
        <taxon>Stenosarchaea group</taxon>
        <taxon>Halobacteria</taxon>
        <taxon>Halobacteriales</taxon>
        <taxon>Haladaptataceae</taxon>
        <taxon>Halorussus</taxon>
    </lineage>
</organism>
<dbReference type="EMBL" id="JBHSZH010000005">
    <property type="protein sequence ID" value="MFC7081428.1"/>
    <property type="molecule type" value="Genomic_DNA"/>
</dbReference>
<dbReference type="Proteomes" id="UP001596407">
    <property type="component" value="Unassembled WGS sequence"/>
</dbReference>
<accession>A0ABD5WQQ1</accession>
<evidence type="ECO:0000313" key="2">
    <source>
        <dbReference type="EMBL" id="MFC7081428.1"/>
    </source>
</evidence>